<evidence type="ECO:0000256" key="6">
    <source>
        <dbReference type="PROSITE-ProRule" id="PRU01131"/>
    </source>
</evidence>
<keyword evidence="5" id="KW-0863">Zinc-finger</keyword>
<evidence type="ECO:0000313" key="9">
    <source>
        <dbReference type="EMBL" id="MBX10078.1"/>
    </source>
</evidence>
<comment type="subcellular location">
    <subcellularLocation>
        <location evidence="1">Cytoplasm</location>
    </subcellularLocation>
</comment>
<feature type="region of interest" description="Disordered" evidence="7">
    <location>
        <begin position="123"/>
        <end position="155"/>
    </location>
</feature>
<evidence type="ECO:0000259" key="8">
    <source>
        <dbReference type="PROSITE" id="PS51795"/>
    </source>
</evidence>
<dbReference type="PANTHER" id="PTHR33059">
    <property type="entry name" value="FCS-LIKE ZINC FINGER 5"/>
    <property type="match status" value="1"/>
</dbReference>
<dbReference type="GO" id="GO:0005737">
    <property type="term" value="C:cytoplasm"/>
    <property type="evidence" value="ECO:0007669"/>
    <property type="project" value="UniProtKB-SubCell"/>
</dbReference>
<dbReference type="InterPro" id="IPR007650">
    <property type="entry name" value="Zf-FLZ_dom"/>
</dbReference>
<organism evidence="9">
    <name type="scientific">Rhizophora mucronata</name>
    <name type="common">Asiatic mangrove</name>
    <dbReference type="NCBI Taxonomy" id="61149"/>
    <lineage>
        <taxon>Eukaryota</taxon>
        <taxon>Viridiplantae</taxon>
        <taxon>Streptophyta</taxon>
        <taxon>Embryophyta</taxon>
        <taxon>Tracheophyta</taxon>
        <taxon>Spermatophyta</taxon>
        <taxon>Magnoliopsida</taxon>
        <taxon>eudicotyledons</taxon>
        <taxon>Gunneridae</taxon>
        <taxon>Pentapetalae</taxon>
        <taxon>rosids</taxon>
        <taxon>fabids</taxon>
        <taxon>Malpighiales</taxon>
        <taxon>Rhizophoraceae</taxon>
        <taxon>Rhizophora</taxon>
    </lineage>
</organism>
<sequence length="155" mass="17272">MMLGKRPRPPMARTTSMSEIKFDLNTDSEEAPPSAESPHLISQNYVGFSGNHPDQWLPAAATAVASPRGHRRASADFSETAHFLRSCFLCKRRLVPSRDIYMYRGDSAFCSLECRQQQMNQDQRKEKCSMASRKEATSSTTVPEVPTEGETVVAS</sequence>
<dbReference type="GO" id="GO:0008270">
    <property type="term" value="F:zinc ion binding"/>
    <property type="evidence" value="ECO:0007669"/>
    <property type="project" value="UniProtKB-KW"/>
</dbReference>
<keyword evidence="5" id="KW-0862">Zinc</keyword>
<evidence type="ECO:0000256" key="4">
    <source>
        <dbReference type="ARBA" id="ARBA00022723"/>
    </source>
</evidence>
<dbReference type="PANTHER" id="PTHR33059:SF4">
    <property type="entry name" value="FCS-LIKE ZINC FINGER 5"/>
    <property type="match status" value="1"/>
</dbReference>
<feature type="domain" description="FLZ-type" evidence="8">
    <location>
        <begin position="82"/>
        <end position="126"/>
    </location>
</feature>
<dbReference type="AlphaFoldDB" id="A0A2P2KWJ6"/>
<evidence type="ECO:0000256" key="1">
    <source>
        <dbReference type="ARBA" id="ARBA00004496"/>
    </source>
</evidence>
<keyword evidence="4" id="KW-0479">Metal-binding</keyword>
<feature type="compositionally biased region" description="Low complexity" evidence="7">
    <location>
        <begin position="140"/>
        <end position="155"/>
    </location>
</feature>
<keyword evidence="3" id="KW-0963">Cytoplasm</keyword>
<feature type="zinc finger region" description="FLZ-type" evidence="6">
    <location>
        <begin position="82"/>
        <end position="126"/>
    </location>
</feature>
<feature type="compositionally biased region" description="Basic and acidic residues" evidence="7">
    <location>
        <begin position="123"/>
        <end position="136"/>
    </location>
</feature>
<accession>A0A2P2KWJ6</accession>
<evidence type="ECO:0000256" key="7">
    <source>
        <dbReference type="SAM" id="MobiDB-lite"/>
    </source>
</evidence>
<reference evidence="9" key="1">
    <citation type="submission" date="2018-02" db="EMBL/GenBank/DDBJ databases">
        <title>Rhizophora mucronata_Transcriptome.</title>
        <authorList>
            <person name="Meera S.P."/>
            <person name="Sreeshan A."/>
            <person name="Augustine A."/>
        </authorList>
    </citation>
    <scope>NUCLEOTIDE SEQUENCE</scope>
    <source>
        <tissue evidence="9">Leaf</tissue>
    </source>
</reference>
<comment type="similarity">
    <text evidence="2">Belongs to the FLZ family.</text>
</comment>
<dbReference type="PROSITE" id="PS51795">
    <property type="entry name" value="ZF_FLZ"/>
    <property type="match status" value="1"/>
</dbReference>
<dbReference type="EMBL" id="GGEC01029594">
    <property type="protein sequence ID" value="MBX10078.1"/>
    <property type="molecule type" value="Transcribed_RNA"/>
</dbReference>
<dbReference type="Pfam" id="PF04570">
    <property type="entry name" value="zf-FLZ"/>
    <property type="match status" value="1"/>
</dbReference>
<evidence type="ECO:0000256" key="2">
    <source>
        <dbReference type="ARBA" id="ARBA00009374"/>
    </source>
</evidence>
<protein>
    <submittedName>
        <fullName evidence="9">Uncharacterized protein MANES_02G155100</fullName>
    </submittedName>
</protein>
<proteinExistence type="inferred from homology"/>
<evidence type="ECO:0000256" key="5">
    <source>
        <dbReference type="ARBA" id="ARBA00022771"/>
    </source>
</evidence>
<name>A0A2P2KWJ6_RHIMU</name>
<evidence type="ECO:0000256" key="3">
    <source>
        <dbReference type="ARBA" id="ARBA00022490"/>
    </source>
</evidence>